<feature type="region of interest" description="Disordered" evidence="1">
    <location>
        <begin position="139"/>
        <end position="167"/>
    </location>
</feature>
<protein>
    <submittedName>
        <fullName evidence="2">Uncharacterized protein</fullName>
    </submittedName>
</protein>
<reference evidence="2 3" key="1">
    <citation type="journal article" date="2015" name="Sci. Rep.">
        <title>Genome of the facultative scuticociliatosis pathogen Pseudocohnilembus persalinus provides insight into its virulence through horizontal gene transfer.</title>
        <authorList>
            <person name="Xiong J."/>
            <person name="Wang G."/>
            <person name="Cheng J."/>
            <person name="Tian M."/>
            <person name="Pan X."/>
            <person name="Warren A."/>
            <person name="Jiang C."/>
            <person name="Yuan D."/>
            <person name="Miao W."/>
        </authorList>
    </citation>
    <scope>NUCLEOTIDE SEQUENCE [LARGE SCALE GENOMIC DNA]</scope>
    <source>
        <strain evidence="2">36N120E</strain>
    </source>
</reference>
<dbReference type="Proteomes" id="UP000054937">
    <property type="component" value="Unassembled WGS sequence"/>
</dbReference>
<evidence type="ECO:0000256" key="1">
    <source>
        <dbReference type="SAM" id="MobiDB-lite"/>
    </source>
</evidence>
<dbReference type="AlphaFoldDB" id="A0A0V0QME2"/>
<organism evidence="2 3">
    <name type="scientific">Pseudocohnilembus persalinus</name>
    <name type="common">Ciliate</name>
    <dbReference type="NCBI Taxonomy" id="266149"/>
    <lineage>
        <taxon>Eukaryota</taxon>
        <taxon>Sar</taxon>
        <taxon>Alveolata</taxon>
        <taxon>Ciliophora</taxon>
        <taxon>Intramacronucleata</taxon>
        <taxon>Oligohymenophorea</taxon>
        <taxon>Scuticociliatia</taxon>
        <taxon>Philasterida</taxon>
        <taxon>Pseudocohnilembidae</taxon>
        <taxon>Pseudocohnilembus</taxon>
    </lineage>
</organism>
<dbReference type="EMBL" id="LDAU01000135">
    <property type="protein sequence ID" value="KRX03319.1"/>
    <property type="molecule type" value="Genomic_DNA"/>
</dbReference>
<evidence type="ECO:0000313" key="3">
    <source>
        <dbReference type="Proteomes" id="UP000054937"/>
    </source>
</evidence>
<gene>
    <name evidence="2" type="ORF">PPERSA_05677</name>
</gene>
<feature type="region of interest" description="Disordered" evidence="1">
    <location>
        <begin position="93"/>
        <end position="113"/>
    </location>
</feature>
<keyword evidence="3" id="KW-1185">Reference proteome</keyword>
<feature type="compositionally biased region" description="Basic residues" evidence="1">
    <location>
        <begin position="1"/>
        <end position="11"/>
    </location>
</feature>
<feature type="region of interest" description="Disordered" evidence="1">
    <location>
        <begin position="1"/>
        <end position="44"/>
    </location>
</feature>
<sequence>MNKKQSFHKHSNSIQILPSLPNSRYEPENINKNKYGNQQEHDKQNILTRSNEALKKMGIQRGMNYSQIYEQLIYATKNGKVDINELKQIQMRNKQDQQERLNKNETQKKMYQKDNNLMKKIFSPEKNSISSNITNEVNDSQQNKSLKSLHLPPIDQNKSQNKELRKNQLQNSYCVKSDWKNVKQRNNISLHQNQNLFDNSMQIKQPSSLKDLDGSIIRQLNEQKEIFEKIKDQIDPKEHKLESLRFLLNYKSKNQPEVAQNASQMRRNLKSIKLVI</sequence>
<dbReference type="InParanoid" id="A0A0V0QME2"/>
<comment type="caution">
    <text evidence="2">The sequence shown here is derived from an EMBL/GenBank/DDBJ whole genome shotgun (WGS) entry which is preliminary data.</text>
</comment>
<proteinExistence type="predicted"/>
<feature type="compositionally biased region" description="Polar residues" evidence="1">
    <location>
        <begin position="12"/>
        <end position="22"/>
    </location>
</feature>
<name>A0A0V0QME2_PSEPJ</name>
<accession>A0A0V0QME2</accession>
<feature type="compositionally biased region" description="Basic and acidic residues" evidence="1">
    <location>
        <begin position="93"/>
        <end position="112"/>
    </location>
</feature>
<evidence type="ECO:0000313" key="2">
    <source>
        <dbReference type="EMBL" id="KRX03319.1"/>
    </source>
</evidence>